<feature type="transmembrane region" description="Helical" evidence="1">
    <location>
        <begin position="20"/>
        <end position="38"/>
    </location>
</feature>
<sequence length="301" mass="32025">MNVSLDSAAGDRHASRVARLWSVCRPVLLVVFAVMMIWRPAWGTTSVSQRATMDTDVVLVVDRTASMGALDGRTGTRADDASADIEQIVTKLTGARFTLIAFDNAARVEVPETGDAATIIGAAKAIGWQDNSNGNGSDISVAVPLVAQTLHDVGQRHPRAHKYLYYLGDGEQTATTPVGSFSAWKAVITQGWVLGYGTPTGSVMKRSPVDATKVTRGPTTPVSKASPASLTTIAGQFGATFVDRSDASPLVIPDPPRVVQKEESGLRRGEVYPWAAVAAAVVVVAQVVVTSRAWWRARKEK</sequence>
<evidence type="ECO:0000259" key="2">
    <source>
        <dbReference type="PROSITE" id="PS50234"/>
    </source>
</evidence>
<organism evidence="3 4">
    <name type="scientific">Cutibacterium porci</name>
    <dbReference type="NCBI Taxonomy" id="2605781"/>
    <lineage>
        <taxon>Bacteria</taxon>
        <taxon>Bacillati</taxon>
        <taxon>Actinomycetota</taxon>
        <taxon>Actinomycetes</taxon>
        <taxon>Propionibacteriales</taxon>
        <taxon>Propionibacteriaceae</taxon>
        <taxon>Cutibacterium</taxon>
    </lineage>
</organism>
<comment type="caution">
    <text evidence="3">The sequence shown here is derived from an EMBL/GenBank/DDBJ whole genome shotgun (WGS) entry which is preliminary data.</text>
</comment>
<dbReference type="Proteomes" id="UP000466104">
    <property type="component" value="Unassembled WGS sequence"/>
</dbReference>
<keyword evidence="1" id="KW-0812">Transmembrane</keyword>
<name>A0A7K0J9J1_9ACTN</name>
<keyword evidence="1" id="KW-1133">Transmembrane helix</keyword>
<reference evidence="3 4" key="1">
    <citation type="submission" date="2019-08" db="EMBL/GenBank/DDBJ databases">
        <title>In-depth cultivation of the pig gut microbiome towards novel bacterial diversity and tailored functional studies.</title>
        <authorList>
            <person name="Wylensek D."/>
            <person name="Hitch T.C.A."/>
            <person name="Clavel T."/>
        </authorList>
    </citation>
    <scope>NUCLEOTIDE SEQUENCE [LARGE SCALE GENOMIC DNA]</scope>
    <source>
        <strain evidence="3 4">WCA-380-WT-3A</strain>
    </source>
</reference>
<dbReference type="SMART" id="SM00327">
    <property type="entry name" value="VWA"/>
    <property type="match status" value="1"/>
</dbReference>
<dbReference type="SUPFAM" id="SSF53300">
    <property type="entry name" value="vWA-like"/>
    <property type="match status" value="1"/>
</dbReference>
<dbReference type="RefSeq" id="WP_154564945.1">
    <property type="nucleotide sequence ID" value="NZ_VUMG01000005.1"/>
</dbReference>
<keyword evidence="4" id="KW-1185">Reference proteome</keyword>
<evidence type="ECO:0000256" key="1">
    <source>
        <dbReference type="SAM" id="Phobius"/>
    </source>
</evidence>
<dbReference type="InterPro" id="IPR002035">
    <property type="entry name" value="VWF_A"/>
</dbReference>
<accession>A0A7K0J9J1</accession>
<evidence type="ECO:0000313" key="3">
    <source>
        <dbReference type="EMBL" id="MSS46616.1"/>
    </source>
</evidence>
<protein>
    <submittedName>
        <fullName evidence="3">VWA domain-containing protein</fullName>
    </submittedName>
</protein>
<dbReference type="CDD" id="cd00198">
    <property type="entry name" value="vWFA"/>
    <property type="match status" value="1"/>
</dbReference>
<evidence type="ECO:0000313" key="4">
    <source>
        <dbReference type="Proteomes" id="UP000466104"/>
    </source>
</evidence>
<gene>
    <name evidence="3" type="ORF">FYJ43_11465</name>
</gene>
<dbReference type="AlphaFoldDB" id="A0A7K0J9J1"/>
<proteinExistence type="predicted"/>
<feature type="transmembrane region" description="Helical" evidence="1">
    <location>
        <begin position="271"/>
        <end position="295"/>
    </location>
</feature>
<dbReference type="Pfam" id="PF13519">
    <property type="entry name" value="VWA_2"/>
    <property type="match status" value="1"/>
</dbReference>
<keyword evidence="1" id="KW-0472">Membrane</keyword>
<dbReference type="EMBL" id="VUMG01000005">
    <property type="protein sequence ID" value="MSS46616.1"/>
    <property type="molecule type" value="Genomic_DNA"/>
</dbReference>
<dbReference type="InterPro" id="IPR036465">
    <property type="entry name" value="vWFA_dom_sf"/>
</dbReference>
<dbReference type="Gene3D" id="3.40.50.410">
    <property type="entry name" value="von Willebrand factor, type A domain"/>
    <property type="match status" value="1"/>
</dbReference>
<feature type="domain" description="VWFA" evidence="2">
    <location>
        <begin position="56"/>
        <end position="173"/>
    </location>
</feature>
<dbReference type="PROSITE" id="PS50234">
    <property type="entry name" value="VWFA"/>
    <property type="match status" value="1"/>
</dbReference>